<accession>U6MC44</accession>
<reference evidence="2" key="2">
    <citation type="submission" date="2013-10" db="EMBL/GenBank/DDBJ databases">
        <authorList>
            <person name="Aslett M."/>
        </authorList>
    </citation>
    <scope>NUCLEOTIDE SEQUENCE [LARGE SCALE GENOMIC DNA]</scope>
    <source>
        <strain evidence="2">Weybridge</strain>
    </source>
</reference>
<dbReference type="RefSeq" id="XP_013337278.1">
    <property type="nucleotide sequence ID" value="XM_013481824.1"/>
</dbReference>
<dbReference type="PANTHER" id="PTHR46007:SF12">
    <property type="entry name" value="C2H2-TYPE DOMAIN-CONTAINING PROTEIN-RELATED"/>
    <property type="match status" value="1"/>
</dbReference>
<dbReference type="GO" id="GO:0003713">
    <property type="term" value="F:transcription coactivator activity"/>
    <property type="evidence" value="ECO:0007669"/>
    <property type="project" value="TreeGrafter"/>
</dbReference>
<reference evidence="2" key="1">
    <citation type="submission" date="2013-10" db="EMBL/GenBank/DDBJ databases">
        <title>Genomic analysis of the causative agents of coccidiosis in chickens.</title>
        <authorList>
            <person name="Reid A.J."/>
            <person name="Blake D."/>
            <person name="Billington K."/>
            <person name="Browne H."/>
            <person name="Dunn M."/>
            <person name="Hung S."/>
            <person name="Kawahara F."/>
            <person name="Miranda-Saavedra D."/>
            <person name="Mourier T."/>
            <person name="Nagra H."/>
            <person name="Otto T.D."/>
            <person name="Rawlings N."/>
            <person name="Sanchez A."/>
            <person name="Sanders M."/>
            <person name="Subramaniam C."/>
            <person name="Tay Y."/>
            <person name="Dear P."/>
            <person name="Doerig C."/>
            <person name="Gruber A."/>
            <person name="Parkinson J."/>
            <person name="Shirley M."/>
            <person name="Wan K.L."/>
            <person name="Berriman M."/>
            <person name="Tomley F."/>
            <person name="Pain A."/>
        </authorList>
    </citation>
    <scope>NUCLEOTIDE SEQUENCE [LARGE SCALE GENOMIC DNA]</scope>
    <source>
        <strain evidence="2">Weybridge</strain>
    </source>
</reference>
<dbReference type="OMA" id="VAVAWRM"/>
<name>U6MC44_EIMMA</name>
<keyword evidence="3" id="KW-1185">Reference proteome</keyword>
<dbReference type="Proteomes" id="UP000030763">
    <property type="component" value="Unassembled WGS sequence"/>
</dbReference>
<dbReference type="GeneID" id="25337296"/>
<evidence type="ECO:0000256" key="1">
    <source>
        <dbReference type="SAM" id="MobiDB-lite"/>
    </source>
</evidence>
<dbReference type="VEuPathDB" id="ToxoDB:EMWEY_00033100"/>
<feature type="compositionally biased region" description="Low complexity" evidence="1">
    <location>
        <begin position="82"/>
        <end position="91"/>
    </location>
</feature>
<proteinExistence type="predicted"/>
<feature type="region of interest" description="Disordered" evidence="1">
    <location>
        <begin position="540"/>
        <end position="564"/>
    </location>
</feature>
<feature type="compositionally biased region" description="Gly residues" evidence="1">
    <location>
        <begin position="40"/>
        <end position="50"/>
    </location>
</feature>
<feature type="region of interest" description="Disordered" evidence="1">
    <location>
        <begin position="2047"/>
        <end position="2092"/>
    </location>
</feature>
<dbReference type="GO" id="GO:0016592">
    <property type="term" value="C:mediator complex"/>
    <property type="evidence" value="ECO:0007669"/>
    <property type="project" value="TreeGrafter"/>
</dbReference>
<feature type="compositionally biased region" description="Basic and acidic residues" evidence="1">
    <location>
        <begin position="1479"/>
        <end position="1489"/>
    </location>
</feature>
<evidence type="ECO:0000313" key="2">
    <source>
        <dbReference type="EMBL" id="CDJ60628.1"/>
    </source>
</evidence>
<dbReference type="EMBL" id="HG721894">
    <property type="protein sequence ID" value="CDJ60628.1"/>
    <property type="molecule type" value="Genomic_DNA"/>
</dbReference>
<feature type="compositionally biased region" description="Low complexity" evidence="1">
    <location>
        <begin position="2066"/>
        <end position="2075"/>
    </location>
</feature>
<feature type="region of interest" description="Disordered" evidence="1">
    <location>
        <begin position="24"/>
        <end position="96"/>
    </location>
</feature>
<protein>
    <submittedName>
        <fullName evidence="2">Uncharacterized protein</fullName>
    </submittedName>
</protein>
<feature type="region of interest" description="Disordered" evidence="1">
    <location>
        <begin position="1469"/>
        <end position="1489"/>
    </location>
</feature>
<dbReference type="InterPro" id="IPR051647">
    <property type="entry name" value="Mediator_comp_sub12"/>
</dbReference>
<feature type="compositionally biased region" description="Low complexity" evidence="1">
    <location>
        <begin position="464"/>
        <end position="482"/>
    </location>
</feature>
<feature type="region of interest" description="Disordered" evidence="1">
    <location>
        <begin position="461"/>
        <end position="482"/>
    </location>
</feature>
<dbReference type="OrthoDB" id="347211at2759"/>
<sequence>MSTFASPAGTDFFALGGPSAVGPPPAVGHSGFGPPPTIPGDGGSLSGNVGGHSNVAPHSASGFFSHAQQQQQQNHHHHNQLHHQQQQQQQQHEQHRISVIGSSPYMGAAPKGVPRRGSAMAVDVNADAFSGVSATEANSPGLCLEGPSSQFAAAAVRLLWGGVSSEEQNLQLDSPGRAPFLGAPWGFRIGAPLFKAVYEENRNAFSLTRPSESIPLPPILSRLLCRCGAAECSSSNEGNRVCCCRSLPPHGLIPELNRLWVAEGGDLYLWELGAGEEAVERLSFPDAVESVVYVQLDRALLPPALRNSFCWSDGSLSAFSVTAHLDASGCTDSPPYADVSSSPLHCLAISVSNSVRLFAVSAGAPTAGAPTLMTQQLGAPRAPPSASSLDYTEVGAAEKPKGTAPLSLAAAHKGSGIVFFGSSVTHQVYYLDLKPAADAGGGSFAGPLGFSFFRSKKSRRNEGTEASATATATTSTTPAGEEAALRAVLPPNRTDSKGLGFRDCDGSGGFVSCQLVPLNPTFKDRIKGGLKALCVSLGLTSSNSSSSTTTNNSSSRATSGSRGGLLQLEADEARGIIWGLGGDSTVTAFVIAPPDVDNHSTDTASKVKQIQTLRLTKKELESSVRSLYSSKPAAHHTDDRGIFSVLRRSEAFAVLSLSVLSAYEGHAVAAVLTDATGGRLYISVRGIRSNNNSVNRCFAAAALAPPAHLSLAVHGYRGAVEQQPGAAASGSLRCAAVAAGVFVSAYAPPHSGPPESNAATVGPQGAPSAGPCSISEKNSRCSSCSTSCYLGAPCVLGPQPPEGEEGLGGGIATGNSNSSNSGFLCCCCRSRPAAVADVLGPALASSSSTNGGDVLVVAAPDLRALALLQHGNSTGSSSGAATATAAASAPDPTPPGGYFFSSARLHAAVGGSGVPMAGFRSSSTCNSSNSSSSGYPSVCSEWYTCMQLGEEAGRVLQVVEPFATPAFGVLQQSSSIWPSPFDVRKRRQWLSLPYGMDPFARAGAAADRGYSGHHKLADGLSNSHTYGSSSSRRRRGALLSSLPVVQPPSAQSDAAAGALCGAPKLLILTTKFVLQLRRQTISHIYVAGLGSLLREGVQGPLAPTSANPYARVGSPHGYEELFQQQQQQHYEQDRGTLWSVGPQRSGPLRLGQLLAEHMCEEGQFGCGAMFAVFWQLLADNAPSLAAFQSTASAGPLQGSPEGLTPTWNLLSKQMGAPRTNKGLAFQQLSASQLSQAGGALGGGAPGAFETPFGLGYIEGSERQQQQQQQQQVAATVGKGASACSSSGVGLSSAAAATAAAAAGGQQSQEKTTGVAVAWRMLTALEIRREAATHLGTELSSDHLLLPFALQQQQQQQQQSMLQQQFQQQSMLHNQNLQQQAWGSRALGCPPQQQEQQTVPQQTGGTLMQASAGVASQQLGAHVGAPLQSLTNTARGLILFASRLLRPILGTPLVEAALLPCGLVRAERDDQQHKQLQHPQRRDGGSRKRGREFEWQHEELHGVAQQRKLSACLVGRFSAEAVSRLLYKIASLYEVLDAVYTTLFFSFGQRASLQQQQQQLTRGASWGLPNRGLPPHFAALRLSGVPYLEGGPFGSTVGPSAAEVEQQDIIWGLIPLGDAVELSVLYGVSRVLVTASEMLTAYQLLMQQAEYSVQMGTSRCISARLFDSLLSLTLTDLCTSVEARESFRQVVFETAAFGNPLLSRLCTGALFTKDELEAQMLYLQLQRKVNERLDSQTAASLGEVQQFVYQHLMPRLLFLPIEGLVAFLNSLRFYGLLVDVVTAKAASLVSNFSRYALGRRPKWPSLAPESTQQLAGIQNTLVSSCYRHVGECLAQYCKEFEEDAADATPSEAEKKKAESVQSATLDVHQSSKACAAALVNACLASSDENLHNYVVDWIASHGGKNFPVALLHIDGPMADRLLAQSDEKFAIDLGDRYAASGLYAQAAKCHSLQGLRQWVGEKGEILARDGVSGASVPRGTGEGGESADDITTLLAFDAEIDAFCCSITQPIWQFLASWVKVHSQEPSLDRRLLHFVKAKENAQNFLQQSSEQTEPGIRSFAAKERTSSSTRKLSLSGDIGFDESTDSSSPTPLENSIRQIDLNIRMVGIQRALVRDTAHLFCVLVVTHLQSVKKERALLSGVVSASANNQAVSADDVQAFCIEVSNAARGSADTSVRKSNSHLQAACSPVAVRAAVAAVGVLFSSDVDYLNAFCLAAPCVGVDFHEADLQRVVYAPIELLDLLNSQINDCGVAELVGPDFPSIAALRLHGQRVASAAARSLGAFPEEQEVARAALDDACMTFLSFGASASKVLQQPRILSDALKDLLALPDIAVRESCSRSLKRLSVVLHVYARTQWGNREVTMMNAEGEPIQIPPFLWPAWRMVECGQSFDTLVGLYLSFEEDEFAKQQSCLDSAGLQTVFCWIFDQWLTSQDDVGTASTYVGLLHELTEAGDLPYFGSPVSVPLWSQLNEEERARADVAAQQLTDLLLQIESAMAHASRSMGSLKDNRHFVGVRSRLAIIKQQVAEYRAALHKQGLTERFVPSF</sequence>
<gene>
    <name evidence="2" type="ORF">EMWEY_00033100</name>
</gene>
<dbReference type="GO" id="GO:0045944">
    <property type="term" value="P:positive regulation of transcription by RNA polymerase II"/>
    <property type="evidence" value="ECO:0007669"/>
    <property type="project" value="TreeGrafter"/>
</dbReference>
<organism evidence="2 3">
    <name type="scientific">Eimeria maxima</name>
    <name type="common">Coccidian parasite</name>
    <dbReference type="NCBI Taxonomy" id="5804"/>
    <lineage>
        <taxon>Eukaryota</taxon>
        <taxon>Sar</taxon>
        <taxon>Alveolata</taxon>
        <taxon>Apicomplexa</taxon>
        <taxon>Conoidasida</taxon>
        <taxon>Coccidia</taxon>
        <taxon>Eucoccidiorida</taxon>
        <taxon>Eimeriorina</taxon>
        <taxon>Eimeriidae</taxon>
        <taxon>Eimeria</taxon>
    </lineage>
</organism>
<dbReference type="PANTHER" id="PTHR46007">
    <property type="entry name" value="MEDIATOR OF RNA POLYMERASE II TRANSCRIPTION SUBUNIT 12"/>
    <property type="match status" value="1"/>
</dbReference>
<evidence type="ECO:0000313" key="3">
    <source>
        <dbReference type="Proteomes" id="UP000030763"/>
    </source>
</evidence>